<dbReference type="RefSeq" id="WP_245937421.1">
    <property type="nucleotide sequence ID" value="NZ_QPJJ01000006.1"/>
</dbReference>
<name>A0A368XT12_9BACI</name>
<evidence type="ECO:0000313" key="2">
    <source>
        <dbReference type="Proteomes" id="UP000252585"/>
    </source>
</evidence>
<dbReference type="SUPFAM" id="SSF53187">
    <property type="entry name" value="Zn-dependent exopeptidases"/>
    <property type="match status" value="1"/>
</dbReference>
<accession>A0A368XT12</accession>
<comment type="caution">
    <text evidence="1">The sequence shown here is derived from an EMBL/GenBank/DDBJ whole genome shotgun (WGS) entry which is preliminary data.</text>
</comment>
<protein>
    <submittedName>
        <fullName evidence="1">Uncharacterized protein</fullName>
    </submittedName>
</protein>
<dbReference type="AlphaFoldDB" id="A0A368XT12"/>
<organism evidence="1 2">
    <name type="scientific">Saliterribacillus persicus</name>
    <dbReference type="NCBI Taxonomy" id="930114"/>
    <lineage>
        <taxon>Bacteria</taxon>
        <taxon>Bacillati</taxon>
        <taxon>Bacillota</taxon>
        <taxon>Bacilli</taxon>
        <taxon>Bacillales</taxon>
        <taxon>Bacillaceae</taxon>
        <taxon>Saliterribacillus</taxon>
    </lineage>
</organism>
<dbReference type="Proteomes" id="UP000252585">
    <property type="component" value="Unassembled WGS sequence"/>
</dbReference>
<sequence length="66" mass="7484">MIAVLSENGFMDNEVKFLLMLDLEFQKDVAIEHTKSICDYFGVANKSDDKVDMTKPKTASKKVNLK</sequence>
<dbReference type="EMBL" id="QPJJ01000006">
    <property type="protein sequence ID" value="RCW70619.1"/>
    <property type="molecule type" value="Genomic_DNA"/>
</dbReference>
<proteinExistence type="predicted"/>
<dbReference type="Gene3D" id="3.40.630.40">
    <property type="entry name" value="Zn-dependent exopeptidases"/>
    <property type="match status" value="1"/>
</dbReference>
<reference evidence="1 2" key="1">
    <citation type="submission" date="2018-07" db="EMBL/GenBank/DDBJ databases">
        <title>Genomic Encyclopedia of Type Strains, Phase IV (KMG-IV): sequencing the most valuable type-strain genomes for metagenomic binning, comparative biology and taxonomic classification.</title>
        <authorList>
            <person name="Goeker M."/>
        </authorList>
    </citation>
    <scope>NUCLEOTIDE SEQUENCE [LARGE SCALE GENOMIC DNA]</scope>
    <source>
        <strain evidence="1 2">DSM 27696</strain>
    </source>
</reference>
<evidence type="ECO:0000313" key="1">
    <source>
        <dbReference type="EMBL" id="RCW70619.1"/>
    </source>
</evidence>
<gene>
    <name evidence="1" type="ORF">DFR57_10616</name>
</gene>
<keyword evidence="2" id="KW-1185">Reference proteome</keyword>